<sequence>MKKQVIFSLLFLVYSLGVWSQYVVKSPTELESLKKLPQEKVYIDHTGPVLFAGEYLYYALYCFNAQTNKRTNISRLAYVALVNDEKEFVFEHKLKMDGGLGQGDFFISTDVPSGNYKLLGYTQWMKNNGIAQVFKDDIVIINPYLADQSKLWAKADDNVAIDKDSKSGESRVIDSSTVSFSIDKTRYAKREKVKLSLKNYKGYLGNGAYTLKVRSKEQLGRDSFMDATSYADAYFNVEKQIKQRVGDSLFLPEQRGELFFGTVTAADGSPVVDKPVVISIPGKEFLLKFSRTDDDGNFYSYLRKDYKVATAVVQVEDESARYNIKKGAAGNLDISTIGFSNYTLSEKDKETILARSVQNQIENHFFQVKPDSVLQGDPIDPFDGGTPETVFLDDYTRFPTFEETMVEIIPNAGYRNGGKANDFVKVAQDYETYDEEFNDFSSIIVIDGVFIPNHERIRTYDARNIEKISLIRDKFRLGGVDYQGIVSVETFDGNYLETHGYENSSVIDFKKPEPVKNYYNQRYDEGDDRYSRIPDYRSILFWKPHIVIDKNTYEFEFFTSDITGEYEIMLNGFTSYGKPITMTKTFSVTDNPTAN</sequence>
<evidence type="ECO:0000313" key="2">
    <source>
        <dbReference type="Proteomes" id="UP001597012"/>
    </source>
</evidence>
<gene>
    <name evidence="1" type="ORF">ACFQZJ_03495</name>
</gene>
<evidence type="ECO:0000313" key="1">
    <source>
        <dbReference type="EMBL" id="MFD0796511.1"/>
    </source>
</evidence>
<name>A0ABW3AZL2_9FLAO</name>
<protein>
    <recommendedName>
        <fullName evidence="3">Macroglobulin domain-containing protein</fullName>
    </recommendedName>
</protein>
<dbReference type="RefSeq" id="WP_379932341.1">
    <property type="nucleotide sequence ID" value="NZ_JBHTHY010000003.1"/>
</dbReference>
<proteinExistence type="predicted"/>
<reference evidence="2" key="1">
    <citation type="journal article" date="2019" name="Int. J. Syst. Evol. Microbiol.">
        <title>The Global Catalogue of Microorganisms (GCM) 10K type strain sequencing project: providing services to taxonomists for standard genome sequencing and annotation.</title>
        <authorList>
            <consortium name="The Broad Institute Genomics Platform"/>
            <consortium name="The Broad Institute Genome Sequencing Center for Infectious Disease"/>
            <person name="Wu L."/>
            <person name="Ma J."/>
        </authorList>
    </citation>
    <scope>NUCLEOTIDE SEQUENCE [LARGE SCALE GENOMIC DNA]</scope>
    <source>
        <strain evidence="2">CCUG 61948</strain>
    </source>
</reference>
<dbReference type="Proteomes" id="UP001597012">
    <property type="component" value="Unassembled WGS sequence"/>
</dbReference>
<comment type="caution">
    <text evidence="1">The sequence shown here is derived from an EMBL/GenBank/DDBJ whole genome shotgun (WGS) entry which is preliminary data.</text>
</comment>
<accession>A0ABW3AZL2</accession>
<organism evidence="1 2">
    <name type="scientific">Maribacter chungangensis</name>
    <dbReference type="NCBI Taxonomy" id="1069117"/>
    <lineage>
        <taxon>Bacteria</taxon>
        <taxon>Pseudomonadati</taxon>
        <taxon>Bacteroidota</taxon>
        <taxon>Flavobacteriia</taxon>
        <taxon>Flavobacteriales</taxon>
        <taxon>Flavobacteriaceae</taxon>
        <taxon>Maribacter</taxon>
    </lineage>
</organism>
<evidence type="ECO:0008006" key="3">
    <source>
        <dbReference type="Google" id="ProtNLM"/>
    </source>
</evidence>
<dbReference type="EMBL" id="JBHTHY010000003">
    <property type="protein sequence ID" value="MFD0796511.1"/>
    <property type="molecule type" value="Genomic_DNA"/>
</dbReference>
<keyword evidence="2" id="KW-1185">Reference proteome</keyword>